<proteinExistence type="predicted"/>
<dbReference type="Proteomes" id="UP000185934">
    <property type="component" value="Chromosome"/>
</dbReference>
<accession>A0A1P8F9T3</accession>
<protein>
    <submittedName>
        <fullName evidence="1">Uncharacterized protein</fullName>
    </submittedName>
</protein>
<evidence type="ECO:0000313" key="2">
    <source>
        <dbReference type="Proteomes" id="UP000185934"/>
    </source>
</evidence>
<sequence>MLLVLLAAAVSAIAWIADLKVSHIYSEDD</sequence>
<dbReference type="STRING" id="1839801.Dform_01911"/>
<organism evidence="1 2">
    <name type="scientific">Dehalogenimonas formicexedens</name>
    <dbReference type="NCBI Taxonomy" id="1839801"/>
    <lineage>
        <taxon>Bacteria</taxon>
        <taxon>Bacillati</taxon>
        <taxon>Chloroflexota</taxon>
        <taxon>Dehalococcoidia</taxon>
        <taxon>Dehalococcoidales</taxon>
        <taxon>Dehalococcoidaceae</taxon>
        <taxon>Dehalogenimonas</taxon>
    </lineage>
</organism>
<gene>
    <name evidence="1" type="ORF">Dform_01911</name>
</gene>
<dbReference type="AlphaFoldDB" id="A0A1P8F9T3"/>
<reference evidence="2" key="1">
    <citation type="submission" date="2016-11" db="EMBL/GenBank/DDBJ databases">
        <title>Dehalogenimonas formicexedens sp. nov., a chlorinated alkane respiring bacterium isolated from contaminated groundwater.</title>
        <authorList>
            <person name="Key T.A."/>
            <person name="Bowman K.S."/>
            <person name="Lee I."/>
            <person name="Chun J."/>
            <person name="Albuquerque L."/>
            <person name="da Costa M.S."/>
            <person name="Rainey F.A."/>
            <person name="Moe W.M."/>
        </authorList>
    </citation>
    <scope>NUCLEOTIDE SEQUENCE [LARGE SCALE GENOMIC DNA]</scope>
    <source>
        <strain evidence="2">NSZ-14</strain>
    </source>
</reference>
<dbReference type="EMBL" id="CP018258">
    <property type="protein sequence ID" value="APV45226.1"/>
    <property type="molecule type" value="Genomic_DNA"/>
</dbReference>
<dbReference type="KEGG" id="dfo:Dform_01911"/>
<name>A0A1P8F9T3_9CHLR</name>
<keyword evidence="2" id="KW-1185">Reference proteome</keyword>
<evidence type="ECO:0000313" key="1">
    <source>
        <dbReference type="EMBL" id="APV45226.1"/>
    </source>
</evidence>